<comment type="caution">
    <text evidence="2">The sequence shown here is derived from an EMBL/GenBank/DDBJ whole genome shotgun (WGS) entry which is preliminary data.</text>
</comment>
<proteinExistence type="predicted"/>
<dbReference type="InterPro" id="IPR002489">
    <property type="entry name" value="Glu_synth_asu_C"/>
</dbReference>
<sequence length="153" mass="16302">TCLYGATGGQLYAAGKAGERFAVRNSGATTIVEGIGDHGCEYMTGGVVAVLGETGLNFGAGMTGGLAFVLDSDNTFAERYNKELVELVRINSAEMSEIALFLKGMIEDHVRETGSVWGHQLLDAFEQRVREFWLVKPKAAALDGLLKLATKAA</sequence>
<dbReference type="PANTHER" id="PTHR43100:SF1">
    <property type="entry name" value="GLUTAMATE SYNTHASE [NADPH] SMALL CHAIN"/>
    <property type="match status" value="1"/>
</dbReference>
<accession>A0A0F9KPH8</accession>
<protein>
    <recommendedName>
        <fullName evidence="1">Glutamate synthase alpha subunit C-terminal domain-containing protein</fullName>
    </recommendedName>
</protein>
<dbReference type="PANTHER" id="PTHR43100">
    <property type="entry name" value="GLUTAMATE SYNTHASE [NADPH] SMALL CHAIN"/>
    <property type="match status" value="1"/>
</dbReference>
<dbReference type="GO" id="GO:0016491">
    <property type="term" value="F:oxidoreductase activity"/>
    <property type="evidence" value="ECO:0007669"/>
    <property type="project" value="InterPro"/>
</dbReference>
<dbReference type="InterPro" id="IPR036485">
    <property type="entry name" value="Glu_synth_asu_C_sf"/>
</dbReference>
<reference evidence="2" key="1">
    <citation type="journal article" date="2015" name="Nature">
        <title>Complex archaea that bridge the gap between prokaryotes and eukaryotes.</title>
        <authorList>
            <person name="Spang A."/>
            <person name="Saw J.H."/>
            <person name="Jorgensen S.L."/>
            <person name="Zaremba-Niedzwiedzka K."/>
            <person name="Martijn J."/>
            <person name="Lind A.E."/>
            <person name="van Eijk R."/>
            <person name="Schleper C."/>
            <person name="Guy L."/>
            <person name="Ettema T.J."/>
        </authorList>
    </citation>
    <scope>NUCLEOTIDE SEQUENCE</scope>
</reference>
<gene>
    <name evidence="2" type="ORF">LCGC14_1377690</name>
</gene>
<dbReference type="Gene3D" id="2.160.20.60">
    <property type="entry name" value="Glutamate synthase, alpha subunit, C-terminal domain"/>
    <property type="match status" value="1"/>
</dbReference>
<evidence type="ECO:0000313" key="2">
    <source>
        <dbReference type="EMBL" id="KKM76686.1"/>
    </source>
</evidence>
<name>A0A0F9KPH8_9ZZZZ</name>
<dbReference type="AlphaFoldDB" id="A0A0F9KPH8"/>
<feature type="non-terminal residue" evidence="2">
    <location>
        <position position="1"/>
    </location>
</feature>
<dbReference type="EMBL" id="LAZR01008765">
    <property type="protein sequence ID" value="KKM76686.1"/>
    <property type="molecule type" value="Genomic_DNA"/>
</dbReference>
<organism evidence="2">
    <name type="scientific">marine sediment metagenome</name>
    <dbReference type="NCBI Taxonomy" id="412755"/>
    <lineage>
        <taxon>unclassified sequences</taxon>
        <taxon>metagenomes</taxon>
        <taxon>ecological metagenomes</taxon>
    </lineage>
</organism>
<dbReference type="InterPro" id="IPR051394">
    <property type="entry name" value="Glutamate_Synthase"/>
</dbReference>
<evidence type="ECO:0000259" key="1">
    <source>
        <dbReference type="Pfam" id="PF01493"/>
    </source>
</evidence>
<dbReference type="SUPFAM" id="SSF69336">
    <property type="entry name" value="Alpha subunit of glutamate synthase, C-terminal domain"/>
    <property type="match status" value="1"/>
</dbReference>
<feature type="domain" description="Glutamate synthase alpha subunit C-terminal" evidence="1">
    <location>
        <begin position="1"/>
        <end position="95"/>
    </location>
</feature>
<dbReference type="Pfam" id="PF01493">
    <property type="entry name" value="GXGXG"/>
    <property type="match status" value="1"/>
</dbReference>